<evidence type="ECO:0000313" key="2">
    <source>
        <dbReference type="EMBL" id="KAF4073619.1"/>
    </source>
</evidence>
<comment type="caution">
    <text evidence="2">The sequence shown here is derived from an EMBL/GenBank/DDBJ whole genome shotgun (WGS) entry which is preliminary data.</text>
</comment>
<proteinExistence type="predicted"/>
<organism evidence="2 3">
    <name type="scientific">Ameiurus melas</name>
    <name type="common">Black bullhead</name>
    <name type="synonym">Silurus melas</name>
    <dbReference type="NCBI Taxonomy" id="219545"/>
    <lineage>
        <taxon>Eukaryota</taxon>
        <taxon>Metazoa</taxon>
        <taxon>Chordata</taxon>
        <taxon>Craniata</taxon>
        <taxon>Vertebrata</taxon>
        <taxon>Euteleostomi</taxon>
        <taxon>Actinopterygii</taxon>
        <taxon>Neopterygii</taxon>
        <taxon>Teleostei</taxon>
        <taxon>Ostariophysi</taxon>
        <taxon>Siluriformes</taxon>
        <taxon>Ictaluridae</taxon>
        <taxon>Ameiurus</taxon>
    </lineage>
</organism>
<evidence type="ECO:0008006" key="4">
    <source>
        <dbReference type="Google" id="ProtNLM"/>
    </source>
</evidence>
<dbReference type="EMBL" id="JAAGNN010000023">
    <property type="protein sequence ID" value="KAF4073619.1"/>
    <property type="molecule type" value="Genomic_DNA"/>
</dbReference>
<gene>
    <name evidence="2" type="ORF">AMELA_G00245330</name>
</gene>
<dbReference type="Proteomes" id="UP000593565">
    <property type="component" value="Unassembled WGS sequence"/>
</dbReference>
<feature type="region of interest" description="Disordered" evidence="1">
    <location>
        <begin position="1"/>
        <end position="30"/>
    </location>
</feature>
<dbReference type="AlphaFoldDB" id="A0A7J5ZV38"/>
<sequence length="228" mass="25658">MKKSNRLTREASEARQGRRTRDSPTGIPALDSVQFPQRFREKMPDRYSGRYGGLEFFIRDCQSYFSSLSKPKPTEGQFIRFITSRFCDLARAWAQRIAATRPGILENVQQFMDLFFEEFGERGIQYDLDEVLGDVIWPTDAGPLFHEHYAHVRQQRDVNANTTAQLAESQFQVTSPFPITSPVPAISPVHVKSRVTATLQSPVTAMPAKKGGCAGCVIVISQMKAVLL</sequence>
<keyword evidence="3" id="KW-1185">Reference proteome</keyword>
<accession>A0A7J5ZV38</accession>
<protein>
    <recommendedName>
        <fullName evidence="4">DUF4939 domain-containing protein</fullName>
    </recommendedName>
</protein>
<reference evidence="2 3" key="1">
    <citation type="submission" date="2020-02" db="EMBL/GenBank/DDBJ databases">
        <title>A chromosome-scale genome assembly of the black bullhead catfish (Ameiurus melas).</title>
        <authorList>
            <person name="Wen M."/>
            <person name="Zham M."/>
            <person name="Cabau C."/>
            <person name="Klopp C."/>
            <person name="Donnadieu C."/>
            <person name="Roques C."/>
            <person name="Bouchez O."/>
            <person name="Lampietro C."/>
            <person name="Jouanno E."/>
            <person name="Herpin A."/>
            <person name="Louis A."/>
            <person name="Berthelot C."/>
            <person name="Parey E."/>
            <person name="Roest-Crollius H."/>
            <person name="Braasch I."/>
            <person name="Postlethwait J."/>
            <person name="Robinson-Rechavi M."/>
            <person name="Echchiki A."/>
            <person name="Begum T."/>
            <person name="Montfort J."/>
            <person name="Schartl M."/>
            <person name="Bobe J."/>
            <person name="Guiguen Y."/>
        </authorList>
    </citation>
    <scope>NUCLEOTIDE SEQUENCE [LARGE SCALE GENOMIC DNA]</scope>
    <source>
        <strain evidence="2">M_S1</strain>
        <tissue evidence="2">Blood</tissue>
    </source>
</reference>
<evidence type="ECO:0000313" key="3">
    <source>
        <dbReference type="Proteomes" id="UP000593565"/>
    </source>
</evidence>
<feature type="compositionally biased region" description="Basic and acidic residues" evidence="1">
    <location>
        <begin position="7"/>
        <end position="22"/>
    </location>
</feature>
<name>A0A7J5ZV38_AMEME</name>
<evidence type="ECO:0000256" key="1">
    <source>
        <dbReference type="SAM" id="MobiDB-lite"/>
    </source>
</evidence>